<dbReference type="Pfam" id="PF11845">
    <property type="entry name" value="Tll0287-like"/>
    <property type="match status" value="1"/>
</dbReference>
<feature type="transmembrane region" description="Helical" evidence="1">
    <location>
        <begin position="206"/>
        <end position="228"/>
    </location>
</feature>
<evidence type="ECO:0000259" key="3">
    <source>
        <dbReference type="PROSITE" id="PS50887"/>
    </source>
</evidence>
<dbReference type="SMART" id="SM00052">
    <property type="entry name" value="EAL"/>
    <property type="match status" value="1"/>
</dbReference>
<dbReference type="SUPFAM" id="SSF55073">
    <property type="entry name" value="Nucleotide cyclase"/>
    <property type="match status" value="1"/>
</dbReference>
<name>A0ABM8FNL1_9BACT</name>
<dbReference type="Gene3D" id="3.20.20.450">
    <property type="entry name" value="EAL domain"/>
    <property type="match status" value="1"/>
</dbReference>
<dbReference type="PANTHER" id="PTHR33121:SF71">
    <property type="entry name" value="OXYGEN SENSOR PROTEIN DOSP"/>
    <property type="match status" value="1"/>
</dbReference>
<dbReference type="Pfam" id="PF00990">
    <property type="entry name" value="GGDEF"/>
    <property type="match status" value="1"/>
</dbReference>
<dbReference type="InterPro" id="IPR021796">
    <property type="entry name" value="Tll0287-like_dom"/>
</dbReference>
<evidence type="ECO:0008006" key="6">
    <source>
        <dbReference type="Google" id="ProtNLM"/>
    </source>
</evidence>
<gene>
    <name evidence="4" type="ORF">HCR_22530</name>
</gene>
<reference evidence="4 5" key="1">
    <citation type="submission" date="2023-03" db="EMBL/GenBank/DDBJ databases">
        <title>Description of Hydrogenimonas sp. ISO32.</title>
        <authorList>
            <person name="Mino S."/>
            <person name="Fukazawa S."/>
            <person name="Sawabe T."/>
        </authorList>
    </citation>
    <scope>NUCLEOTIDE SEQUENCE [LARGE SCALE GENOMIC DNA]</scope>
    <source>
        <strain evidence="4 5">ISO32</strain>
    </source>
</reference>
<dbReference type="NCBIfam" id="TIGR00254">
    <property type="entry name" value="GGDEF"/>
    <property type="match status" value="1"/>
</dbReference>
<protein>
    <recommendedName>
        <fullName evidence="6">Diguanylate cyclase/phosphodiesterase</fullName>
    </recommendedName>
</protein>
<evidence type="ECO:0000256" key="1">
    <source>
        <dbReference type="SAM" id="Phobius"/>
    </source>
</evidence>
<dbReference type="PROSITE" id="PS50883">
    <property type="entry name" value="EAL"/>
    <property type="match status" value="1"/>
</dbReference>
<dbReference type="Pfam" id="PF00563">
    <property type="entry name" value="EAL"/>
    <property type="match status" value="1"/>
</dbReference>
<sequence length="664" mass="76987">MKNNRFISLFVVVAILAFLYNIFFAYDQLRRIHHLQLFIAKNQAENLNAFLKAFRESYQDTFIHKHIPFNEETINLLPVVTIPDISRRFENYLSSKASIKTVSDNPRDPKNMANELEKRTIAYFRSHSGIENYYTLVDHENDKTFFFAAPLYIKKSCLRCHGKREDAPAYIRENYDKAYDYEIGDLRGITAIYFSQKQLNASLSAIVYQNIVVMLAISLVFLFIFYILTKKIYKNAAEYTQNLEREVENKTKALQTKSMELEHRLYHDPLTRLRNRNALIQDLHSSVPKALILINIDDFKQINDFYGHSAGDKLIQGLAKLLKAECRIDTCDLYRMPADEFAILIYDDLSQERLETFITHLVKTINNHDFDIDENVVHLRIAIGASNDGADLLITADMAMKKAKADRADYVIYDPSMDLSEKYAENLEWAEKIKQALEEDRIVPYFQPIVSTGDNRVKSYEALVRLIDENGTVHSPFYFLDVAKQTKFYPDLTKRVIDKTFTYFKDKPYDFSINISYLDIMNKETMTYIIDRIESFSDAGRIHFEILESEGIERYEEVSECLKKLRRLGCHISLDDFGSGYSSFEHILKLEVDMLKIDGALIKNIDTDISSQIVVETIIDFANKLQIDTCAEFVSSKAIYDTVKDLGVTYVQGYYISEPKPNLV</sequence>
<dbReference type="InterPro" id="IPR001633">
    <property type="entry name" value="EAL_dom"/>
</dbReference>
<dbReference type="SMART" id="SM00267">
    <property type="entry name" value="GGDEF"/>
    <property type="match status" value="1"/>
</dbReference>
<keyword evidence="1" id="KW-0472">Membrane</keyword>
<dbReference type="InterPro" id="IPR000160">
    <property type="entry name" value="GGDEF_dom"/>
</dbReference>
<keyword evidence="1" id="KW-0812">Transmembrane</keyword>
<dbReference type="SUPFAM" id="SSF141868">
    <property type="entry name" value="EAL domain-like"/>
    <property type="match status" value="1"/>
</dbReference>
<dbReference type="Gene3D" id="3.30.70.270">
    <property type="match status" value="1"/>
</dbReference>
<dbReference type="Proteomes" id="UP001321445">
    <property type="component" value="Chromosome"/>
</dbReference>
<organism evidence="4 5">
    <name type="scientific">Hydrogenimonas cancrithermarum</name>
    <dbReference type="NCBI Taxonomy" id="2993563"/>
    <lineage>
        <taxon>Bacteria</taxon>
        <taxon>Pseudomonadati</taxon>
        <taxon>Campylobacterota</taxon>
        <taxon>Epsilonproteobacteria</taxon>
        <taxon>Campylobacterales</taxon>
        <taxon>Hydrogenimonadaceae</taxon>
        <taxon>Hydrogenimonas</taxon>
    </lineage>
</organism>
<feature type="domain" description="GGDEF" evidence="3">
    <location>
        <begin position="287"/>
        <end position="415"/>
    </location>
</feature>
<dbReference type="InterPro" id="IPR029787">
    <property type="entry name" value="Nucleotide_cyclase"/>
</dbReference>
<feature type="transmembrane region" description="Helical" evidence="1">
    <location>
        <begin position="6"/>
        <end position="26"/>
    </location>
</feature>
<dbReference type="EMBL" id="AP027370">
    <property type="protein sequence ID" value="BDY13941.1"/>
    <property type="molecule type" value="Genomic_DNA"/>
</dbReference>
<keyword evidence="5" id="KW-1185">Reference proteome</keyword>
<dbReference type="InterPro" id="IPR043128">
    <property type="entry name" value="Rev_trsase/Diguanyl_cyclase"/>
</dbReference>
<evidence type="ECO:0000313" key="4">
    <source>
        <dbReference type="EMBL" id="BDY13941.1"/>
    </source>
</evidence>
<dbReference type="PROSITE" id="PS50887">
    <property type="entry name" value="GGDEF"/>
    <property type="match status" value="1"/>
</dbReference>
<evidence type="ECO:0000259" key="2">
    <source>
        <dbReference type="PROSITE" id="PS50883"/>
    </source>
</evidence>
<dbReference type="CDD" id="cd01949">
    <property type="entry name" value="GGDEF"/>
    <property type="match status" value="1"/>
</dbReference>
<proteinExistence type="predicted"/>
<accession>A0ABM8FNL1</accession>
<feature type="domain" description="EAL" evidence="2">
    <location>
        <begin position="426"/>
        <end position="664"/>
    </location>
</feature>
<keyword evidence="1" id="KW-1133">Transmembrane helix</keyword>
<dbReference type="CDD" id="cd01948">
    <property type="entry name" value="EAL"/>
    <property type="match status" value="1"/>
</dbReference>
<evidence type="ECO:0000313" key="5">
    <source>
        <dbReference type="Proteomes" id="UP001321445"/>
    </source>
</evidence>
<dbReference type="InterPro" id="IPR050706">
    <property type="entry name" value="Cyclic-di-GMP_PDE-like"/>
</dbReference>
<dbReference type="PANTHER" id="PTHR33121">
    <property type="entry name" value="CYCLIC DI-GMP PHOSPHODIESTERASE PDEF"/>
    <property type="match status" value="1"/>
</dbReference>
<dbReference type="InterPro" id="IPR035919">
    <property type="entry name" value="EAL_sf"/>
</dbReference>